<dbReference type="InterPro" id="IPR050471">
    <property type="entry name" value="AB_hydrolase"/>
</dbReference>
<keyword evidence="2" id="KW-0378">Hydrolase</keyword>
<dbReference type="Pfam" id="PF12697">
    <property type="entry name" value="Abhydrolase_6"/>
    <property type="match status" value="1"/>
</dbReference>
<gene>
    <name evidence="2" type="ORF">MUB52_05850</name>
</gene>
<evidence type="ECO:0000313" key="3">
    <source>
        <dbReference type="Proteomes" id="UP001208690"/>
    </source>
</evidence>
<sequence length="327" mass="35795">MRSGVRRVLATTLICLTAVAVVQWRASAREARTAEAYPPTGQLIADKAREVHAQVMGEGPDLVLIHGASGSLREFTFALAERLKDRYRVILLDRPGLGWTDRASYRFEGVLNRAAESPAVQAEMLQAAADALDVKNPIVLGHSFGGAVAMAWALSRPEDTAAVVMVSGVSQPWPGELDWQYRIMDTALGDLLIPPLVSAFTPERVIRSNVEAIFAPQSMPDGYLEHIGPRLALRRQTFRANAQQVNRLRPHVVDMSSRYPDLKMPIEILHGTADEIVPLRIHSEPLAQQVPGAVLTRLEGVGHMPQHVVPDEVEAAIDRAATRAGLR</sequence>
<organism evidence="2 3">
    <name type="scientific">Roseobacter sinensis</name>
    <dbReference type="NCBI Taxonomy" id="2931391"/>
    <lineage>
        <taxon>Bacteria</taxon>
        <taxon>Pseudomonadati</taxon>
        <taxon>Pseudomonadota</taxon>
        <taxon>Alphaproteobacteria</taxon>
        <taxon>Rhodobacterales</taxon>
        <taxon>Roseobacteraceae</taxon>
        <taxon>Roseobacter</taxon>
    </lineage>
</organism>
<comment type="caution">
    <text evidence="2">The sequence shown here is derived from an EMBL/GenBank/DDBJ whole genome shotgun (WGS) entry which is preliminary data.</text>
</comment>
<reference evidence="2 3" key="1">
    <citation type="submission" date="2022-04" db="EMBL/GenBank/DDBJ databases">
        <title>Roseobacter sp. WL0113 is a bacterium isolated from neritic sediment.</title>
        <authorList>
            <person name="Wang L."/>
            <person name="He W."/>
            <person name="Zhang D.-F."/>
        </authorList>
    </citation>
    <scope>NUCLEOTIDE SEQUENCE [LARGE SCALE GENOMIC DNA]</scope>
    <source>
        <strain evidence="2 3">WL0113</strain>
    </source>
</reference>
<dbReference type="GO" id="GO:0016787">
    <property type="term" value="F:hydrolase activity"/>
    <property type="evidence" value="ECO:0007669"/>
    <property type="project" value="UniProtKB-KW"/>
</dbReference>
<dbReference type="PRINTS" id="PR00111">
    <property type="entry name" value="ABHYDROLASE"/>
</dbReference>
<dbReference type="PANTHER" id="PTHR43433:SF1">
    <property type="entry name" value="BLL5160 PROTEIN"/>
    <property type="match status" value="1"/>
</dbReference>
<dbReference type="Gene3D" id="3.40.50.1820">
    <property type="entry name" value="alpha/beta hydrolase"/>
    <property type="match status" value="1"/>
</dbReference>
<dbReference type="SUPFAM" id="SSF53474">
    <property type="entry name" value="alpha/beta-Hydrolases"/>
    <property type="match status" value="1"/>
</dbReference>
<dbReference type="PANTHER" id="PTHR43433">
    <property type="entry name" value="HYDROLASE, ALPHA/BETA FOLD FAMILY PROTEIN"/>
    <property type="match status" value="1"/>
</dbReference>
<evidence type="ECO:0000313" key="2">
    <source>
        <dbReference type="EMBL" id="MCV3270946.1"/>
    </source>
</evidence>
<feature type="domain" description="AB hydrolase-1" evidence="1">
    <location>
        <begin position="62"/>
        <end position="315"/>
    </location>
</feature>
<evidence type="ECO:0000259" key="1">
    <source>
        <dbReference type="Pfam" id="PF12697"/>
    </source>
</evidence>
<accession>A0ABT3BBK1</accession>
<proteinExistence type="predicted"/>
<protein>
    <submittedName>
        <fullName evidence="2">Alpha/beta hydrolase</fullName>
    </submittedName>
</protein>
<keyword evidence="3" id="KW-1185">Reference proteome</keyword>
<dbReference type="RefSeq" id="WP_263843553.1">
    <property type="nucleotide sequence ID" value="NZ_JALIEB010000003.1"/>
</dbReference>
<dbReference type="InterPro" id="IPR000073">
    <property type="entry name" value="AB_hydrolase_1"/>
</dbReference>
<dbReference type="Proteomes" id="UP001208690">
    <property type="component" value="Unassembled WGS sequence"/>
</dbReference>
<dbReference type="InterPro" id="IPR029058">
    <property type="entry name" value="AB_hydrolase_fold"/>
</dbReference>
<name>A0ABT3BBK1_9RHOB</name>
<dbReference type="EMBL" id="JALIEB010000003">
    <property type="protein sequence ID" value="MCV3270946.1"/>
    <property type="molecule type" value="Genomic_DNA"/>
</dbReference>